<dbReference type="RefSeq" id="WP_167928719.1">
    <property type="nucleotide sequence ID" value="NZ_JAATVY010000037.1"/>
</dbReference>
<gene>
    <name evidence="7" type="ORF">HC031_29490</name>
</gene>
<evidence type="ECO:0000256" key="4">
    <source>
        <dbReference type="SAM" id="MobiDB-lite"/>
    </source>
</evidence>
<keyword evidence="2 5" id="KW-0732">Signal</keyword>
<sequence length="523" mass="56135">MQGSTRIGTALGALTAMVALGTAVTTPAYAAPPPAAPTGAAAARVEWKPCPDAPNVDCGSVRVPIDWSRPDGATIDLALARQKATDPAARIGSILVDPGGPGGSGVDWVKGGPVLSAEIHRRFDVVGFDPRGVGGSHPVLCDSDIEAQTVPVVPRDDAEFAQLIAHNKALGDSCRKLTGPLFDFVDTASVARDMDAIRAALGERRLNYYGVSYGTLMGQQYAELFPRHIRTMVIDSDMDHSASTTWQFLRTEATAAQESFDQFVAWCARASTCALHGRDVRAAFADLYARADRGTLTFPGTDLKVDPFELLQITHQHFYEPGWQYLADFLLELTTGQRVQPSRNERAAHGQPVPDAFSAVFCQDWRLPVHSVAELSAYRKALTLVAPDMKLSPLGWRAALSCLGWPARVSNPQHRLTVHHAPPILMLNSRYDPATPYQWATAAAHQTGAVLLTYDGWGHGAYFKGSTCVTDATDAYLVTGQPPRRGTHCPGVEPSVPPSVAAAPLTTHGPRLPQPAWTAPSLS</sequence>
<feature type="domain" description="Peptidase S33 tripeptidyl aminopeptidase-like C-terminal" evidence="6">
    <location>
        <begin position="399"/>
        <end position="489"/>
    </location>
</feature>
<evidence type="ECO:0000256" key="3">
    <source>
        <dbReference type="ARBA" id="ARBA00022801"/>
    </source>
</evidence>
<comment type="caution">
    <text evidence="7">The sequence shown here is derived from an EMBL/GenBank/DDBJ whole genome shotgun (WGS) entry which is preliminary data.</text>
</comment>
<dbReference type="InterPro" id="IPR013595">
    <property type="entry name" value="Pept_S33_TAP-like_C"/>
</dbReference>
<dbReference type="InterPro" id="IPR051601">
    <property type="entry name" value="Serine_prot/Carboxylest_S33"/>
</dbReference>
<organism evidence="7 8">
    <name type="scientific">Planosporangium thailandense</name>
    <dbReference type="NCBI Taxonomy" id="765197"/>
    <lineage>
        <taxon>Bacteria</taxon>
        <taxon>Bacillati</taxon>
        <taxon>Actinomycetota</taxon>
        <taxon>Actinomycetes</taxon>
        <taxon>Micromonosporales</taxon>
        <taxon>Micromonosporaceae</taxon>
        <taxon>Planosporangium</taxon>
    </lineage>
</organism>
<feature type="region of interest" description="Disordered" evidence="4">
    <location>
        <begin position="483"/>
        <end position="523"/>
    </location>
</feature>
<keyword evidence="3 7" id="KW-0378">Hydrolase</keyword>
<dbReference type="GO" id="GO:0016787">
    <property type="term" value="F:hydrolase activity"/>
    <property type="evidence" value="ECO:0007669"/>
    <property type="project" value="UniProtKB-KW"/>
</dbReference>
<evidence type="ECO:0000256" key="1">
    <source>
        <dbReference type="ARBA" id="ARBA00010088"/>
    </source>
</evidence>
<dbReference type="PANTHER" id="PTHR43248">
    <property type="entry name" value="2-SUCCINYL-6-HYDROXY-2,4-CYCLOHEXADIENE-1-CARBOXYLATE SYNTHASE"/>
    <property type="match status" value="1"/>
</dbReference>
<evidence type="ECO:0000256" key="5">
    <source>
        <dbReference type="SAM" id="SignalP"/>
    </source>
</evidence>
<feature type="chain" id="PRO_5046639306" evidence="5">
    <location>
        <begin position="31"/>
        <end position="523"/>
    </location>
</feature>
<dbReference type="EMBL" id="JAATVY010000037">
    <property type="protein sequence ID" value="NJC73817.1"/>
    <property type="molecule type" value="Genomic_DNA"/>
</dbReference>
<name>A0ABX0Y5Z0_9ACTN</name>
<keyword evidence="8" id="KW-1185">Reference proteome</keyword>
<evidence type="ECO:0000259" key="6">
    <source>
        <dbReference type="Pfam" id="PF08386"/>
    </source>
</evidence>
<accession>A0ABX0Y5Z0</accession>
<comment type="similarity">
    <text evidence="1">Belongs to the peptidase S33 family.</text>
</comment>
<protein>
    <submittedName>
        <fullName evidence="7">Alpha/beta hydrolase</fullName>
    </submittedName>
</protein>
<evidence type="ECO:0000313" key="7">
    <source>
        <dbReference type="EMBL" id="NJC73817.1"/>
    </source>
</evidence>
<evidence type="ECO:0000256" key="2">
    <source>
        <dbReference type="ARBA" id="ARBA00022729"/>
    </source>
</evidence>
<dbReference type="InterPro" id="IPR029058">
    <property type="entry name" value="AB_hydrolase_fold"/>
</dbReference>
<feature type="signal peptide" evidence="5">
    <location>
        <begin position="1"/>
        <end position="30"/>
    </location>
</feature>
<dbReference type="SUPFAM" id="SSF53474">
    <property type="entry name" value="alpha/beta-Hydrolases"/>
    <property type="match status" value="1"/>
</dbReference>
<dbReference type="Proteomes" id="UP000722989">
    <property type="component" value="Unassembled WGS sequence"/>
</dbReference>
<dbReference type="PANTHER" id="PTHR43248:SF29">
    <property type="entry name" value="TRIPEPTIDYL AMINOPEPTIDASE"/>
    <property type="match status" value="1"/>
</dbReference>
<dbReference type="Pfam" id="PF08386">
    <property type="entry name" value="Abhydrolase_4"/>
    <property type="match status" value="1"/>
</dbReference>
<reference evidence="7 8" key="1">
    <citation type="submission" date="2020-03" db="EMBL/GenBank/DDBJ databases">
        <title>WGS of the type strain of Planosporangium spp.</title>
        <authorList>
            <person name="Thawai C."/>
        </authorList>
    </citation>
    <scope>NUCLEOTIDE SEQUENCE [LARGE SCALE GENOMIC DNA]</scope>
    <source>
        <strain evidence="7 8">TBRC 5610</strain>
    </source>
</reference>
<dbReference type="Gene3D" id="3.40.50.1820">
    <property type="entry name" value="alpha/beta hydrolase"/>
    <property type="match status" value="1"/>
</dbReference>
<proteinExistence type="inferred from homology"/>
<evidence type="ECO:0000313" key="8">
    <source>
        <dbReference type="Proteomes" id="UP000722989"/>
    </source>
</evidence>